<dbReference type="EMBL" id="FWZT01000035">
    <property type="protein sequence ID" value="SMF80712.1"/>
    <property type="molecule type" value="Genomic_DNA"/>
</dbReference>
<evidence type="ECO:0000313" key="1">
    <source>
        <dbReference type="EMBL" id="SMF80712.1"/>
    </source>
</evidence>
<gene>
    <name evidence="1" type="ORF">SAMN06296036_13546</name>
</gene>
<dbReference type="AlphaFoldDB" id="A0A1Y6CNW3"/>
<reference evidence="2" key="1">
    <citation type="submission" date="2017-04" db="EMBL/GenBank/DDBJ databases">
        <authorList>
            <person name="Varghese N."/>
            <person name="Submissions S."/>
        </authorList>
    </citation>
    <scope>NUCLEOTIDE SEQUENCE [LARGE SCALE GENOMIC DNA]</scope>
    <source>
        <strain evidence="2">RKEM611</strain>
    </source>
</reference>
<name>A0A1Y6CNW3_9BACT</name>
<evidence type="ECO:0000313" key="2">
    <source>
        <dbReference type="Proteomes" id="UP000192907"/>
    </source>
</evidence>
<accession>A0A1Y6CNW3</accession>
<dbReference type="Proteomes" id="UP000192907">
    <property type="component" value="Unassembled WGS sequence"/>
</dbReference>
<sequence>MARNVNSRIEKLLIWIVCNEPKLHFISTSLNLNLPEGKPFNYGAPYPISGSQEVSF</sequence>
<keyword evidence="2" id="KW-1185">Reference proteome</keyword>
<protein>
    <submittedName>
        <fullName evidence="1">Uncharacterized protein</fullName>
    </submittedName>
</protein>
<proteinExistence type="predicted"/>
<organism evidence="1 2">
    <name type="scientific">Pseudobacteriovorax antillogorgiicola</name>
    <dbReference type="NCBI Taxonomy" id="1513793"/>
    <lineage>
        <taxon>Bacteria</taxon>
        <taxon>Pseudomonadati</taxon>
        <taxon>Bdellovibrionota</taxon>
        <taxon>Oligoflexia</taxon>
        <taxon>Oligoflexales</taxon>
        <taxon>Pseudobacteriovoracaceae</taxon>
        <taxon>Pseudobacteriovorax</taxon>
    </lineage>
</organism>